<dbReference type="Pfam" id="PF03466">
    <property type="entry name" value="LysR_substrate"/>
    <property type="match status" value="1"/>
</dbReference>
<reference evidence="6 7" key="1">
    <citation type="journal article" date="2014" name="Genome Announc.">
        <title>Draft Genome Sequence of Advenella kashmirensis Strain W13003, a Polycyclic Aromatic Hydrocarbon-Degrading Bacterium.</title>
        <authorList>
            <person name="Wang X."/>
            <person name="Jin D."/>
            <person name="Zhou L."/>
            <person name="Wu L."/>
            <person name="An W."/>
            <person name="Zhao L."/>
        </authorList>
    </citation>
    <scope>NUCLEOTIDE SEQUENCE [LARGE SCALE GENOMIC DNA]</scope>
    <source>
        <strain evidence="6 7">W13003</strain>
    </source>
</reference>
<dbReference type="Pfam" id="PF00126">
    <property type="entry name" value="HTH_1"/>
    <property type="match status" value="1"/>
</dbReference>
<dbReference type="GO" id="GO:0003677">
    <property type="term" value="F:DNA binding"/>
    <property type="evidence" value="ECO:0007669"/>
    <property type="project" value="UniProtKB-KW"/>
</dbReference>
<dbReference type="OrthoDB" id="9785974at2"/>
<proteinExistence type="inferred from homology"/>
<organism evidence="6 7">
    <name type="scientific">Advenella kashmirensis W13003</name>
    <dbReference type="NCBI Taxonomy" id="1424334"/>
    <lineage>
        <taxon>Bacteria</taxon>
        <taxon>Pseudomonadati</taxon>
        <taxon>Pseudomonadota</taxon>
        <taxon>Betaproteobacteria</taxon>
        <taxon>Burkholderiales</taxon>
        <taxon>Alcaligenaceae</taxon>
    </lineage>
</organism>
<keyword evidence="3" id="KW-0238">DNA-binding</keyword>
<dbReference type="EMBL" id="AYXT01000001">
    <property type="protein sequence ID" value="ETF04680.1"/>
    <property type="molecule type" value="Genomic_DNA"/>
</dbReference>
<accession>V8QZD8</accession>
<keyword evidence="4" id="KW-0804">Transcription</keyword>
<dbReference type="STRING" id="1424334.W822_02190"/>
<dbReference type="InterPro" id="IPR036388">
    <property type="entry name" value="WH-like_DNA-bd_sf"/>
</dbReference>
<feature type="domain" description="HTH lysR-type" evidence="5">
    <location>
        <begin position="3"/>
        <end position="60"/>
    </location>
</feature>
<dbReference type="PATRIC" id="fig|1424334.3.peg.437"/>
<gene>
    <name evidence="6" type="ORF">W822_02190</name>
</gene>
<dbReference type="PROSITE" id="PS50931">
    <property type="entry name" value="HTH_LYSR"/>
    <property type="match status" value="1"/>
</dbReference>
<dbReference type="eggNOG" id="COG0583">
    <property type="taxonomic scope" value="Bacteria"/>
</dbReference>
<evidence type="ECO:0000256" key="2">
    <source>
        <dbReference type="ARBA" id="ARBA00023015"/>
    </source>
</evidence>
<evidence type="ECO:0000256" key="3">
    <source>
        <dbReference type="ARBA" id="ARBA00023125"/>
    </source>
</evidence>
<evidence type="ECO:0000313" key="6">
    <source>
        <dbReference type="EMBL" id="ETF04680.1"/>
    </source>
</evidence>
<sequence>MHFDIADMQLFIKVADAGSLTQAAKDRARSPSAASARLKSLESQLGARLFYREPNGLSLTAAGIDFLSHAKKIVSEYELTKRRFQNQHYSAAEHLRIIANSASTSEIIPGILLELLNQDPNITVDVQQKNTHQSIRSILDNEADIAMVAGSDDFSNVNSILFATDYLAIATPNHHPLLDAPQKNLKEISKYPMLSTSSTTLLDFLNEKFQAINSKANYRILLDGFEPIIRLVEANAGIAILPESVTVRYREKFNFSFVRIEEEWALRERRIIFSNIEFLSPCARKLINIIIRKYLQAEPEDQTIEHYLEQRAVHIAA</sequence>
<dbReference type="HOGENOM" id="CLU_039613_6_0_4"/>
<evidence type="ECO:0000256" key="4">
    <source>
        <dbReference type="ARBA" id="ARBA00023163"/>
    </source>
</evidence>
<name>V8QZD8_9BURK</name>
<dbReference type="SUPFAM" id="SSF46785">
    <property type="entry name" value="Winged helix' DNA-binding domain"/>
    <property type="match status" value="1"/>
</dbReference>
<dbReference type="AlphaFoldDB" id="V8QZD8"/>
<dbReference type="Gene3D" id="1.10.10.10">
    <property type="entry name" value="Winged helix-like DNA-binding domain superfamily/Winged helix DNA-binding domain"/>
    <property type="match status" value="1"/>
</dbReference>
<dbReference type="SUPFAM" id="SSF53850">
    <property type="entry name" value="Periplasmic binding protein-like II"/>
    <property type="match status" value="1"/>
</dbReference>
<dbReference type="GO" id="GO:0003700">
    <property type="term" value="F:DNA-binding transcription factor activity"/>
    <property type="evidence" value="ECO:0007669"/>
    <property type="project" value="InterPro"/>
</dbReference>
<dbReference type="FunFam" id="1.10.10.10:FF:000001">
    <property type="entry name" value="LysR family transcriptional regulator"/>
    <property type="match status" value="1"/>
</dbReference>
<dbReference type="PANTHER" id="PTHR30419:SF2">
    <property type="entry name" value="LYSR FAMILY TRANSCRIPTIONAL REGULATOR"/>
    <property type="match status" value="1"/>
</dbReference>
<protein>
    <recommendedName>
        <fullName evidence="5">HTH lysR-type domain-containing protein</fullName>
    </recommendedName>
</protein>
<evidence type="ECO:0000259" key="5">
    <source>
        <dbReference type="PROSITE" id="PS50931"/>
    </source>
</evidence>
<evidence type="ECO:0000313" key="7">
    <source>
        <dbReference type="Proteomes" id="UP000018733"/>
    </source>
</evidence>
<dbReference type="InterPro" id="IPR005119">
    <property type="entry name" value="LysR_subst-bd"/>
</dbReference>
<keyword evidence="2" id="KW-0805">Transcription regulation</keyword>
<dbReference type="Proteomes" id="UP000018733">
    <property type="component" value="Unassembled WGS sequence"/>
</dbReference>
<dbReference type="InterPro" id="IPR050950">
    <property type="entry name" value="HTH-type_LysR_regulators"/>
</dbReference>
<dbReference type="InterPro" id="IPR036390">
    <property type="entry name" value="WH_DNA-bd_sf"/>
</dbReference>
<dbReference type="Gene3D" id="3.40.190.290">
    <property type="match status" value="1"/>
</dbReference>
<keyword evidence="7" id="KW-1185">Reference proteome</keyword>
<dbReference type="GO" id="GO:0005829">
    <property type="term" value="C:cytosol"/>
    <property type="evidence" value="ECO:0007669"/>
    <property type="project" value="TreeGrafter"/>
</dbReference>
<comment type="similarity">
    <text evidence="1">Belongs to the LysR transcriptional regulatory family.</text>
</comment>
<dbReference type="RefSeq" id="WP_024003506.1">
    <property type="nucleotide sequence ID" value="NZ_KI650979.1"/>
</dbReference>
<comment type="caution">
    <text evidence="6">The sequence shown here is derived from an EMBL/GenBank/DDBJ whole genome shotgun (WGS) entry which is preliminary data.</text>
</comment>
<dbReference type="PANTHER" id="PTHR30419">
    <property type="entry name" value="HTH-TYPE TRANSCRIPTIONAL REGULATOR YBHD"/>
    <property type="match status" value="1"/>
</dbReference>
<evidence type="ECO:0000256" key="1">
    <source>
        <dbReference type="ARBA" id="ARBA00009437"/>
    </source>
</evidence>
<dbReference type="InterPro" id="IPR000847">
    <property type="entry name" value="LysR_HTH_N"/>
</dbReference>